<dbReference type="RefSeq" id="WP_137258117.1">
    <property type="nucleotide sequence ID" value="NZ_JBHSPQ010000005.1"/>
</dbReference>
<feature type="domain" description="DUF7144" evidence="3">
    <location>
        <begin position="14"/>
        <end position="125"/>
    </location>
</feature>
<dbReference type="OrthoDB" id="4482242at2"/>
<gene>
    <name evidence="4" type="ORF">FDA38_33100</name>
</gene>
<proteinExistence type="predicted"/>
<feature type="transmembrane region" description="Helical" evidence="2">
    <location>
        <begin position="57"/>
        <end position="77"/>
    </location>
</feature>
<dbReference type="AlphaFoldDB" id="A0A4U3LLY7"/>
<name>A0A4U3LLY7_9ACTN</name>
<protein>
    <recommendedName>
        <fullName evidence="3">DUF7144 domain-containing protein</fullName>
    </recommendedName>
</protein>
<reference evidence="4 5" key="1">
    <citation type="submission" date="2019-04" db="EMBL/GenBank/DDBJ databases">
        <title>Kribbella sp. NEAU-THZ 27 nov., a novel actinomycete isolated from soil.</title>
        <authorList>
            <person name="Duan L."/>
        </authorList>
    </citation>
    <scope>NUCLEOTIDE SEQUENCE [LARGE SCALE GENOMIC DNA]</scope>
    <source>
        <strain evidence="5">NEAU-THZ27</strain>
    </source>
</reference>
<feature type="transmembrane region" description="Helical" evidence="2">
    <location>
        <begin position="109"/>
        <end position="127"/>
    </location>
</feature>
<evidence type="ECO:0000256" key="1">
    <source>
        <dbReference type="SAM" id="MobiDB-lite"/>
    </source>
</evidence>
<evidence type="ECO:0000313" key="4">
    <source>
        <dbReference type="EMBL" id="TKK75257.1"/>
    </source>
</evidence>
<evidence type="ECO:0000313" key="5">
    <source>
        <dbReference type="Proteomes" id="UP000305836"/>
    </source>
</evidence>
<organism evidence="4 5">
    <name type="scientific">Kribbella jiaozuonensis</name>
    <dbReference type="NCBI Taxonomy" id="2575441"/>
    <lineage>
        <taxon>Bacteria</taxon>
        <taxon>Bacillati</taxon>
        <taxon>Actinomycetota</taxon>
        <taxon>Actinomycetes</taxon>
        <taxon>Propionibacteriales</taxon>
        <taxon>Kribbellaceae</taxon>
        <taxon>Kribbella</taxon>
    </lineage>
</organism>
<evidence type="ECO:0000259" key="3">
    <source>
        <dbReference type="Pfam" id="PF23636"/>
    </source>
</evidence>
<evidence type="ECO:0000256" key="2">
    <source>
        <dbReference type="SAM" id="Phobius"/>
    </source>
</evidence>
<dbReference type="Pfam" id="PF23636">
    <property type="entry name" value="DUF7144"/>
    <property type="match status" value="1"/>
</dbReference>
<keyword evidence="2" id="KW-0472">Membrane</keyword>
<dbReference type="InterPro" id="IPR055568">
    <property type="entry name" value="DUF7144"/>
</dbReference>
<keyword evidence="5" id="KW-1185">Reference proteome</keyword>
<feature type="compositionally biased region" description="Polar residues" evidence="1">
    <location>
        <begin position="144"/>
        <end position="153"/>
    </location>
</feature>
<comment type="caution">
    <text evidence="4">The sequence shown here is derived from an EMBL/GenBank/DDBJ whole genome shotgun (WGS) entry which is preliminary data.</text>
</comment>
<sequence>MAAKRAGAAMTGLVVFAGVMLVITGLVNVFEGFVALFNDERLVITPEHFVVVDLTGWGWVLLISGLLLLAAGCGVLAAQSWARITAIILVGLHAVLQILSLGAYPVWSLLMVALDIAVLYALTSGWGEARDRIGRRSEDAAWDGQQSNTQPSATEERVPPMA</sequence>
<dbReference type="EMBL" id="SZPZ01000005">
    <property type="protein sequence ID" value="TKK75257.1"/>
    <property type="molecule type" value="Genomic_DNA"/>
</dbReference>
<keyword evidence="2" id="KW-1133">Transmembrane helix</keyword>
<dbReference type="Proteomes" id="UP000305836">
    <property type="component" value="Unassembled WGS sequence"/>
</dbReference>
<feature type="transmembrane region" description="Helical" evidence="2">
    <location>
        <begin position="84"/>
        <end position="103"/>
    </location>
</feature>
<feature type="region of interest" description="Disordered" evidence="1">
    <location>
        <begin position="138"/>
        <end position="162"/>
    </location>
</feature>
<accession>A0A4U3LLY7</accession>
<feature type="transmembrane region" description="Helical" evidence="2">
    <location>
        <begin position="12"/>
        <end position="37"/>
    </location>
</feature>
<keyword evidence="2" id="KW-0812">Transmembrane</keyword>